<comment type="caution">
    <text evidence="16">The sequence shown here is derived from an EMBL/GenBank/DDBJ whole genome shotgun (WGS) entry which is preliminary data.</text>
</comment>
<dbReference type="GO" id="GO:0005886">
    <property type="term" value="C:plasma membrane"/>
    <property type="evidence" value="ECO:0007669"/>
    <property type="project" value="UniProtKB-SubCell"/>
</dbReference>
<evidence type="ECO:0000259" key="15">
    <source>
        <dbReference type="PROSITE" id="PS50885"/>
    </source>
</evidence>
<keyword evidence="11" id="KW-1133">Transmembrane helix</keyword>
<comment type="catalytic activity">
    <reaction evidence="1">
        <text>ATP + protein L-histidine = ADP + protein N-phospho-L-histidine.</text>
        <dbReference type="EC" id="2.7.13.3"/>
    </reaction>
</comment>
<keyword evidence="17" id="KW-1185">Reference proteome</keyword>
<evidence type="ECO:0000256" key="14">
    <source>
        <dbReference type="SAM" id="Coils"/>
    </source>
</evidence>
<keyword evidence="8" id="KW-0547">Nucleotide-binding</keyword>
<dbReference type="Gene3D" id="1.10.287.130">
    <property type="match status" value="1"/>
</dbReference>
<dbReference type="InterPro" id="IPR003661">
    <property type="entry name" value="HisK_dim/P_dom"/>
</dbReference>
<keyword evidence="13" id="KW-0472">Membrane</keyword>
<sequence length="90" mass="10200">MLIPVVGEDEVAQLQANFNKMADELEQKIQDLHQERDHVATLLKERRELFANVSHELGTPIATLRGYLESNLKQEQEITPPCVSCGTDRV</sequence>
<evidence type="ECO:0000256" key="5">
    <source>
        <dbReference type="ARBA" id="ARBA00022553"/>
    </source>
</evidence>
<evidence type="ECO:0000256" key="7">
    <source>
        <dbReference type="ARBA" id="ARBA00022692"/>
    </source>
</evidence>
<dbReference type="GO" id="GO:0005524">
    <property type="term" value="F:ATP binding"/>
    <property type="evidence" value="ECO:0007669"/>
    <property type="project" value="UniProtKB-KW"/>
</dbReference>
<evidence type="ECO:0000256" key="10">
    <source>
        <dbReference type="ARBA" id="ARBA00022840"/>
    </source>
</evidence>
<proteinExistence type="predicted"/>
<dbReference type="Proteomes" id="UP000322530">
    <property type="component" value="Unassembled WGS sequence"/>
</dbReference>
<evidence type="ECO:0000256" key="4">
    <source>
        <dbReference type="ARBA" id="ARBA00022475"/>
    </source>
</evidence>
<reference evidence="16 17" key="1">
    <citation type="submission" date="2019-01" db="EMBL/GenBank/DDBJ databases">
        <title>Draft genome sequence of Dictyobacter sp. Uno17.</title>
        <authorList>
            <person name="Wang C.M."/>
            <person name="Zheng Y."/>
            <person name="Sakai Y."/>
            <person name="Abe K."/>
            <person name="Yokota A."/>
            <person name="Yabe S."/>
        </authorList>
    </citation>
    <scope>NUCLEOTIDE SEQUENCE [LARGE SCALE GENOMIC DNA]</scope>
    <source>
        <strain evidence="16 17">Uno17</strain>
    </source>
</reference>
<evidence type="ECO:0000313" key="16">
    <source>
        <dbReference type="EMBL" id="GCF10914.1"/>
    </source>
</evidence>
<keyword evidence="5" id="KW-0597">Phosphoprotein</keyword>
<dbReference type="EMBL" id="BIXY01000087">
    <property type="protein sequence ID" value="GCF10914.1"/>
    <property type="molecule type" value="Genomic_DNA"/>
</dbReference>
<dbReference type="Pfam" id="PF00512">
    <property type="entry name" value="HisKA"/>
    <property type="match status" value="1"/>
</dbReference>
<dbReference type="GO" id="GO:0000155">
    <property type="term" value="F:phosphorelay sensor kinase activity"/>
    <property type="evidence" value="ECO:0007669"/>
    <property type="project" value="InterPro"/>
</dbReference>
<dbReference type="InterPro" id="IPR050398">
    <property type="entry name" value="HssS/ArlS-like"/>
</dbReference>
<keyword evidence="7" id="KW-0812">Transmembrane</keyword>
<feature type="domain" description="HAMP" evidence="15">
    <location>
        <begin position="3"/>
        <end position="30"/>
    </location>
</feature>
<evidence type="ECO:0000256" key="11">
    <source>
        <dbReference type="ARBA" id="ARBA00022989"/>
    </source>
</evidence>
<dbReference type="CDD" id="cd06225">
    <property type="entry name" value="HAMP"/>
    <property type="match status" value="1"/>
</dbReference>
<evidence type="ECO:0000313" key="17">
    <source>
        <dbReference type="Proteomes" id="UP000322530"/>
    </source>
</evidence>
<evidence type="ECO:0000256" key="1">
    <source>
        <dbReference type="ARBA" id="ARBA00000085"/>
    </source>
</evidence>
<dbReference type="SUPFAM" id="SSF47384">
    <property type="entry name" value="Homodimeric domain of signal transducing histidine kinase"/>
    <property type="match status" value="1"/>
</dbReference>
<evidence type="ECO:0000256" key="6">
    <source>
        <dbReference type="ARBA" id="ARBA00022679"/>
    </source>
</evidence>
<evidence type="ECO:0000256" key="2">
    <source>
        <dbReference type="ARBA" id="ARBA00004651"/>
    </source>
</evidence>
<accession>A0A5A5TIZ0</accession>
<keyword evidence="14" id="KW-0175">Coiled coil</keyword>
<gene>
    <name evidence="16" type="ORF">KDI_44780</name>
</gene>
<keyword evidence="6" id="KW-0808">Transferase</keyword>
<dbReference type="InterPro" id="IPR003660">
    <property type="entry name" value="HAMP_dom"/>
</dbReference>
<comment type="subcellular location">
    <subcellularLocation>
        <location evidence="2">Cell membrane</location>
        <topology evidence="2">Multi-pass membrane protein</topology>
    </subcellularLocation>
</comment>
<dbReference type="EC" id="2.7.13.3" evidence="3"/>
<dbReference type="CDD" id="cd00082">
    <property type="entry name" value="HisKA"/>
    <property type="match status" value="1"/>
</dbReference>
<feature type="coiled-coil region" evidence="14">
    <location>
        <begin position="11"/>
        <end position="42"/>
    </location>
</feature>
<evidence type="ECO:0000256" key="13">
    <source>
        <dbReference type="ARBA" id="ARBA00023136"/>
    </source>
</evidence>
<keyword evidence="4" id="KW-1003">Cell membrane</keyword>
<keyword evidence="10" id="KW-0067">ATP-binding</keyword>
<evidence type="ECO:0000256" key="9">
    <source>
        <dbReference type="ARBA" id="ARBA00022777"/>
    </source>
</evidence>
<protein>
    <recommendedName>
        <fullName evidence="3">histidine kinase</fullName>
        <ecNumber evidence="3">2.7.13.3</ecNumber>
    </recommendedName>
</protein>
<dbReference type="InterPro" id="IPR036097">
    <property type="entry name" value="HisK_dim/P_sf"/>
</dbReference>
<keyword evidence="12" id="KW-0902">Two-component regulatory system</keyword>
<keyword evidence="9" id="KW-0418">Kinase</keyword>
<dbReference type="OrthoDB" id="9800372at2"/>
<evidence type="ECO:0000256" key="3">
    <source>
        <dbReference type="ARBA" id="ARBA00012438"/>
    </source>
</evidence>
<dbReference type="RefSeq" id="WP_149403772.1">
    <property type="nucleotide sequence ID" value="NZ_BIXY01000087.1"/>
</dbReference>
<evidence type="ECO:0000256" key="12">
    <source>
        <dbReference type="ARBA" id="ARBA00023012"/>
    </source>
</evidence>
<dbReference type="PANTHER" id="PTHR45528">
    <property type="entry name" value="SENSOR HISTIDINE KINASE CPXA"/>
    <property type="match status" value="1"/>
</dbReference>
<evidence type="ECO:0000256" key="8">
    <source>
        <dbReference type="ARBA" id="ARBA00022741"/>
    </source>
</evidence>
<dbReference type="PANTHER" id="PTHR45528:SF1">
    <property type="entry name" value="SENSOR HISTIDINE KINASE CPXA"/>
    <property type="match status" value="1"/>
</dbReference>
<dbReference type="AlphaFoldDB" id="A0A5A5TIZ0"/>
<dbReference type="PROSITE" id="PS50885">
    <property type="entry name" value="HAMP"/>
    <property type="match status" value="1"/>
</dbReference>
<organism evidence="16 17">
    <name type="scientific">Dictyobacter arantiisoli</name>
    <dbReference type="NCBI Taxonomy" id="2014874"/>
    <lineage>
        <taxon>Bacteria</taxon>
        <taxon>Bacillati</taxon>
        <taxon>Chloroflexota</taxon>
        <taxon>Ktedonobacteria</taxon>
        <taxon>Ktedonobacterales</taxon>
        <taxon>Dictyobacteraceae</taxon>
        <taxon>Dictyobacter</taxon>
    </lineage>
</organism>
<name>A0A5A5TIZ0_9CHLR</name>